<dbReference type="AlphaFoldDB" id="A0A9D1CVS5"/>
<evidence type="ECO:0000313" key="3">
    <source>
        <dbReference type="EMBL" id="HIQ81878.1"/>
    </source>
</evidence>
<name>A0A9D1CVS5_9FIRM</name>
<keyword evidence="2" id="KW-0732">Signal</keyword>
<gene>
    <name evidence="3" type="ORF">IAA52_02120</name>
</gene>
<dbReference type="EMBL" id="DVFZ01000023">
    <property type="protein sequence ID" value="HIQ81878.1"/>
    <property type="molecule type" value="Genomic_DNA"/>
</dbReference>
<feature type="chain" id="PRO_5039149622" evidence="2">
    <location>
        <begin position="35"/>
        <end position="803"/>
    </location>
</feature>
<feature type="coiled-coil region" evidence="1">
    <location>
        <begin position="685"/>
        <end position="712"/>
    </location>
</feature>
<proteinExistence type="predicted"/>
<dbReference type="Gene3D" id="3.40.190.10">
    <property type="entry name" value="Periplasmic binding protein-like II"/>
    <property type="match status" value="1"/>
</dbReference>
<feature type="signal peptide" evidence="2">
    <location>
        <begin position="1"/>
        <end position="34"/>
    </location>
</feature>
<reference evidence="3" key="1">
    <citation type="submission" date="2020-10" db="EMBL/GenBank/DDBJ databases">
        <authorList>
            <person name="Gilroy R."/>
        </authorList>
    </citation>
    <scope>NUCLEOTIDE SEQUENCE</scope>
    <source>
        <strain evidence="3">ChiSjej6B24-2974</strain>
    </source>
</reference>
<accession>A0A9D1CVS5</accession>
<dbReference type="Proteomes" id="UP000824260">
    <property type="component" value="Unassembled WGS sequence"/>
</dbReference>
<evidence type="ECO:0000313" key="4">
    <source>
        <dbReference type="Proteomes" id="UP000824260"/>
    </source>
</evidence>
<dbReference type="SUPFAM" id="SSF53850">
    <property type="entry name" value="Periplasmic binding protein-like II"/>
    <property type="match status" value="1"/>
</dbReference>
<keyword evidence="1" id="KW-0175">Coiled coil</keyword>
<evidence type="ECO:0000256" key="1">
    <source>
        <dbReference type="SAM" id="Coils"/>
    </source>
</evidence>
<sequence length="803" mass="86686">MGIVCGRGKEWDEEMKKMLALALVLAMLSAAAMAAPGDAVLLHGGEDGEYGSVRGLAEADGTVYLLADALYTLEEGQDTFVRHELALDSSEAELWETGAVDGGVVTRHEAVSIIAYGGRPCLIAAEYADEYFVDDGMMGYYETIEGVYLHELAFDGESRAALGERIVELEWDGLIQSYEDFEELAGVFLPVVIDDMLYMKSYDAGDSEMLVATNLADGATDVLYTADLTGGLSLEGLCAYQDGKLLGETVVWGEAENTVALHAIDFDAETMETLVEFSCPAVACPGGLAYRAGSDTLYFAMNREIYAMTGLNPETMQTVAEIPVGSLHRVAPILTADGFYIAGDSDAVVRRNTDPSLRAATRLTVQNGYAASLENAYYAFANQNSGVEVVLADSTQALVQAMLGHSSMMDVYCVEVELLEYEAVSSRGYMPAIESETIRAFLESCYPFVRDVCMQDGQAVAVPVEIYLQGRLGYNSKLLEEIGLSAEDLPGTWAEFFASLEPLAQKVATVPGASLFAGDYDAESMSVQLFDEMMSSYVTFIAQPGNEFTFDTPAFRAILEAFESVNWKALGLSAPDGDWEDETGAGGTASAAAAPTIEVGGNALFSLDTYVTAGGYTAISAYDALPLAIDDGAQPQLLAGLLVAFVNPYSEHPEEAVAFLETLVREMNGVLKIHLSPENNEPLPKAQYQQELDAYDEQLAMLRKQLETADADTAGALEARIAQYEEQRERFARYDGWLASDQSIARYRSIAGNIAIKRNIGLSGDNEGAYYTQMQQYLDGAIPAGAFIAGMDGQLQMMMKEGM</sequence>
<evidence type="ECO:0000256" key="2">
    <source>
        <dbReference type="SAM" id="SignalP"/>
    </source>
</evidence>
<reference evidence="3" key="2">
    <citation type="journal article" date="2021" name="PeerJ">
        <title>Extensive microbial diversity within the chicken gut microbiome revealed by metagenomics and culture.</title>
        <authorList>
            <person name="Gilroy R."/>
            <person name="Ravi A."/>
            <person name="Getino M."/>
            <person name="Pursley I."/>
            <person name="Horton D.L."/>
            <person name="Alikhan N.F."/>
            <person name="Baker D."/>
            <person name="Gharbi K."/>
            <person name="Hall N."/>
            <person name="Watson M."/>
            <person name="Adriaenssens E.M."/>
            <person name="Foster-Nyarko E."/>
            <person name="Jarju S."/>
            <person name="Secka A."/>
            <person name="Antonio M."/>
            <person name="Oren A."/>
            <person name="Chaudhuri R.R."/>
            <person name="La Ragione R."/>
            <person name="Hildebrand F."/>
            <person name="Pallen M.J."/>
        </authorList>
    </citation>
    <scope>NUCLEOTIDE SEQUENCE</scope>
    <source>
        <strain evidence="3">ChiSjej6B24-2974</strain>
    </source>
</reference>
<protein>
    <submittedName>
        <fullName evidence="3">Carbohydrate ABC transporter substrate-binding protein</fullName>
    </submittedName>
</protein>
<comment type="caution">
    <text evidence="3">The sequence shown here is derived from an EMBL/GenBank/DDBJ whole genome shotgun (WGS) entry which is preliminary data.</text>
</comment>
<organism evidence="3 4">
    <name type="scientific">Candidatus Pullichristensenella stercorigallinarum</name>
    <dbReference type="NCBI Taxonomy" id="2840909"/>
    <lineage>
        <taxon>Bacteria</taxon>
        <taxon>Bacillati</taxon>
        <taxon>Bacillota</taxon>
        <taxon>Clostridia</taxon>
        <taxon>Candidatus Pullichristensenella</taxon>
    </lineage>
</organism>